<dbReference type="NCBIfam" id="TIGR01855">
    <property type="entry name" value="IMP_synth_hisH"/>
    <property type="match status" value="1"/>
</dbReference>
<dbReference type="UniPathway" id="UPA00031">
    <property type="reaction ID" value="UER00010"/>
</dbReference>
<feature type="domain" description="Glutamine amidotransferase" evidence="12">
    <location>
        <begin position="4"/>
        <end position="203"/>
    </location>
</feature>
<dbReference type="InterPro" id="IPR010139">
    <property type="entry name" value="Imidazole-glycPsynth_HisH"/>
</dbReference>
<comment type="pathway">
    <text evidence="1 10">Amino-acid biosynthesis; L-histidine biosynthesis; L-histidine from 5-phospho-alpha-D-ribose 1-diphosphate: step 5/9.</text>
</comment>
<dbReference type="Gene3D" id="3.40.50.880">
    <property type="match status" value="1"/>
</dbReference>
<comment type="catalytic activity">
    <reaction evidence="8 10">
        <text>5-[(5-phospho-1-deoxy-D-ribulos-1-ylimino)methylamino]-1-(5-phospho-beta-D-ribosyl)imidazole-4-carboxamide + L-glutamine = D-erythro-1-(imidazol-4-yl)glycerol 3-phosphate + 5-amino-1-(5-phospho-beta-D-ribosyl)imidazole-4-carboxamide + L-glutamate + H(+)</text>
        <dbReference type="Rhea" id="RHEA:24793"/>
        <dbReference type="ChEBI" id="CHEBI:15378"/>
        <dbReference type="ChEBI" id="CHEBI:29985"/>
        <dbReference type="ChEBI" id="CHEBI:58278"/>
        <dbReference type="ChEBI" id="CHEBI:58359"/>
        <dbReference type="ChEBI" id="CHEBI:58475"/>
        <dbReference type="ChEBI" id="CHEBI:58525"/>
        <dbReference type="EC" id="4.3.2.10"/>
    </reaction>
</comment>
<evidence type="ECO:0000259" key="12">
    <source>
        <dbReference type="Pfam" id="PF00117"/>
    </source>
</evidence>
<proteinExistence type="inferred from homology"/>
<dbReference type="EC" id="4.3.2.10" evidence="10"/>
<evidence type="ECO:0000256" key="10">
    <source>
        <dbReference type="HAMAP-Rule" id="MF_00278"/>
    </source>
</evidence>
<evidence type="ECO:0000256" key="8">
    <source>
        <dbReference type="ARBA" id="ARBA00047838"/>
    </source>
</evidence>
<evidence type="ECO:0000313" key="13">
    <source>
        <dbReference type="EMBL" id="GFH62280.1"/>
    </source>
</evidence>
<evidence type="ECO:0000256" key="11">
    <source>
        <dbReference type="PIRSR" id="PIRSR000495-1"/>
    </source>
</evidence>
<sequence>MLAILEYGAGNQTSVRRALKHLRIPCVITADPATLARVEGIIFPGVGAAGQAMRALVANGAAGALRLAVERGVPLLGICLGCQILLTRSEENDTRTLDIVPGVCRRFEKDLAQEDGSLVQVPHMGWNSLRARAKSPLLEGIAHDAEFYFVHSYYVNPMSSFVIATTFYGFEFCSMYGRDGLWAVQFHPEKSGAPGLTLLRNFYSYCRESRCAQ</sequence>
<dbReference type="GO" id="GO:0016829">
    <property type="term" value="F:lyase activity"/>
    <property type="evidence" value="ECO:0007669"/>
    <property type="project" value="UniProtKB-KW"/>
</dbReference>
<organism evidence="13 14">
    <name type="scientific">Candidatus Desulfovibrio kirbyi</name>
    <dbReference type="NCBI Taxonomy" id="2696086"/>
    <lineage>
        <taxon>Bacteria</taxon>
        <taxon>Pseudomonadati</taxon>
        <taxon>Thermodesulfobacteriota</taxon>
        <taxon>Desulfovibrionia</taxon>
        <taxon>Desulfovibrionales</taxon>
        <taxon>Desulfovibrionaceae</taxon>
        <taxon>Desulfovibrio</taxon>
    </lineage>
</organism>
<dbReference type="AlphaFoldDB" id="A0A6L2R3Y1"/>
<dbReference type="PANTHER" id="PTHR42701">
    <property type="entry name" value="IMIDAZOLE GLYCEROL PHOSPHATE SYNTHASE SUBUNIT HISH"/>
    <property type="match status" value="1"/>
</dbReference>
<accession>A0A6L2R3Y1</accession>
<comment type="function">
    <text evidence="10">IGPS catalyzes the conversion of PRFAR and glutamine to IGP, AICAR and glutamate. The HisH subunit catalyzes the hydrolysis of glutamine to glutamate and ammonia as part of the synthesis of IGP and AICAR. The resulting ammonia molecule is channeled to the active site of HisF.</text>
</comment>
<comment type="catalytic activity">
    <reaction evidence="9 10">
        <text>L-glutamine + H2O = L-glutamate + NH4(+)</text>
        <dbReference type="Rhea" id="RHEA:15889"/>
        <dbReference type="ChEBI" id="CHEBI:15377"/>
        <dbReference type="ChEBI" id="CHEBI:28938"/>
        <dbReference type="ChEBI" id="CHEBI:29985"/>
        <dbReference type="ChEBI" id="CHEBI:58359"/>
        <dbReference type="EC" id="3.5.1.2"/>
    </reaction>
</comment>
<gene>
    <name evidence="10 13" type="primary">hisH</name>
    <name evidence="13" type="ORF">ZNDK_0051</name>
</gene>
<comment type="subcellular location">
    <subcellularLocation>
        <location evidence="10">Cytoplasm</location>
    </subcellularLocation>
</comment>
<keyword evidence="5 10" id="KW-0315">Glutamine amidotransferase</keyword>
<evidence type="ECO:0000256" key="1">
    <source>
        <dbReference type="ARBA" id="ARBA00005091"/>
    </source>
</evidence>
<evidence type="ECO:0000256" key="7">
    <source>
        <dbReference type="ARBA" id="ARBA00023239"/>
    </source>
</evidence>
<evidence type="ECO:0000256" key="9">
    <source>
        <dbReference type="ARBA" id="ARBA00049534"/>
    </source>
</evidence>
<dbReference type="GO" id="GO:0000105">
    <property type="term" value="P:L-histidine biosynthetic process"/>
    <property type="evidence" value="ECO:0007669"/>
    <property type="project" value="UniProtKB-UniRule"/>
</dbReference>
<evidence type="ECO:0000256" key="5">
    <source>
        <dbReference type="ARBA" id="ARBA00022962"/>
    </source>
</evidence>
<feature type="active site" evidence="10 11">
    <location>
        <position position="187"/>
    </location>
</feature>
<feature type="active site" evidence="10 11">
    <location>
        <position position="189"/>
    </location>
</feature>
<evidence type="ECO:0000313" key="14">
    <source>
        <dbReference type="Proteomes" id="UP000505077"/>
    </source>
</evidence>
<dbReference type="HAMAP" id="MF_00278">
    <property type="entry name" value="HisH"/>
    <property type="match status" value="1"/>
</dbReference>
<feature type="active site" description="Nucleophile" evidence="10 11">
    <location>
        <position position="79"/>
    </location>
</feature>
<evidence type="ECO:0000256" key="4">
    <source>
        <dbReference type="ARBA" id="ARBA00022801"/>
    </source>
</evidence>
<evidence type="ECO:0000256" key="2">
    <source>
        <dbReference type="ARBA" id="ARBA00011152"/>
    </source>
</evidence>
<name>A0A6L2R3Y1_9BACT</name>
<dbReference type="GO" id="GO:0004359">
    <property type="term" value="F:glutaminase activity"/>
    <property type="evidence" value="ECO:0007669"/>
    <property type="project" value="UniProtKB-EC"/>
</dbReference>
<reference evidence="13 14" key="1">
    <citation type="journal article" date="2020" name="ISME J.">
        <title>Parallel Reductive Genome Evolution in Desulfovibrio Ectosymbionts Independently Acquired by Trichonympha Protists in the Termite Gut.</title>
        <authorList>
            <person name="Takeuchi M."/>
            <person name="Kuwahara H."/>
            <person name="Murakami T."/>
            <person name="Takahashi K."/>
            <person name="Kajitani R."/>
            <person name="Toyoda A."/>
            <person name="Itoh T."/>
            <person name="Ohkuma M."/>
            <person name="Hongoh Y."/>
        </authorList>
    </citation>
    <scope>NUCLEOTIDE SEQUENCE [LARGE SCALE GENOMIC DNA]</scope>
    <source>
        <strain evidence="13">ZnDsv-02</strain>
    </source>
</reference>
<dbReference type="InterPro" id="IPR017926">
    <property type="entry name" value="GATASE"/>
</dbReference>
<dbReference type="Pfam" id="PF00117">
    <property type="entry name" value="GATase"/>
    <property type="match status" value="1"/>
</dbReference>
<dbReference type="Proteomes" id="UP000505077">
    <property type="component" value="Unassembled WGS sequence"/>
</dbReference>
<dbReference type="GO" id="GO:0005737">
    <property type="term" value="C:cytoplasm"/>
    <property type="evidence" value="ECO:0007669"/>
    <property type="project" value="UniProtKB-SubCell"/>
</dbReference>
<dbReference type="EMBL" id="BLLL01000001">
    <property type="protein sequence ID" value="GFH62280.1"/>
    <property type="molecule type" value="Genomic_DNA"/>
</dbReference>
<dbReference type="GO" id="GO:0000107">
    <property type="term" value="F:imidazoleglycerol-phosphate synthase activity"/>
    <property type="evidence" value="ECO:0007669"/>
    <property type="project" value="UniProtKB-UniRule"/>
</dbReference>
<keyword evidence="10" id="KW-0963">Cytoplasm</keyword>
<evidence type="ECO:0000256" key="3">
    <source>
        <dbReference type="ARBA" id="ARBA00022605"/>
    </source>
</evidence>
<dbReference type="PROSITE" id="PS51273">
    <property type="entry name" value="GATASE_TYPE_1"/>
    <property type="match status" value="1"/>
</dbReference>
<dbReference type="SUPFAM" id="SSF52317">
    <property type="entry name" value="Class I glutamine amidotransferase-like"/>
    <property type="match status" value="1"/>
</dbReference>
<comment type="subunit">
    <text evidence="2 10">Heterodimer of HisH and HisF.</text>
</comment>
<keyword evidence="7 10" id="KW-0456">Lyase</keyword>
<dbReference type="CDD" id="cd01748">
    <property type="entry name" value="GATase1_IGP_Synthase"/>
    <property type="match status" value="1"/>
</dbReference>
<keyword evidence="3 10" id="KW-0028">Amino-acid biosynthesis</keyword>
<protein>
    <recommendedName>
        <fullName evidence="10">Imidazole glycerol phosphate synthase subunit HisH</fullName>
        <ecNumber evidence="10">4.3.2.10</ecNumber>
    </recommendedName>
    <alternativeName>
        <fullName evidence="10">IGP synthase glutaminase subunit</fullName>
        <ecNumber evidence="10">3.5.1.2</ecNumber>
    </alternativeName>
    <alternativeName>
        <fullName evidence="10">IGP synthase subunit HisH</fullName>
    </alternativeName>
    <alternativeName>
        <fullName evidence="10">ImGP synthase subunit HisH</fullName>
        <shortName evidence="10">IGPS subunit HisH</shortName>
    </alternativeName>
</protein>
<keyword evidence="6 10" id="KW-0368">Histidine biosynthesis</keyword>
<keyword evidence="4 10" id="KW-0378">Hydrolase</keyword>
<dbReference type="PANTHER" id="PTHR42701:SF1">
    <property type="entry name" value="IMIDAZOLE GLYCEROL PHOSPHATE SYNTHASE SUBUNIT HISH"/>
    <property type="match status" value="1"/>
</dbReference>
<evidence type="ECO:0000256" key="6">
    <source>
        <dbReference type="ARBA" id="ARBA00023102"/>
    </source>
</evidence>
<dbReference type="InterPro" id="IPR029062">
    <property type="entry name" value="Class_I_gatase-like"/>
</dbReference>
<comment type="caution">
    <text evidence="13">The sequence shown here is derived from an EMBL/GenBank/DDBJ whole genome shotgun (WGS) entry which is preliminary data.</text>
</comment>
<dbReference type="EC" id="3.5.1.2" evidence="10"/>
<dbReference type="PIRSF" id="PIRSF000495">
    <property type="entry name" value="Amidotransf_hisH"/>
    <property type="match status" value="1"/>
</dbReference>